<proteinExistence type="predicted"/>
<evidence type="ECO:0000313" key="1">
    <source>
        <dbReference type="EMBL" id="GHB83360.1"/>
    </source>
</evidence>
<gene>
    <name evidence="1" type="ORF">GCM10007390_42960</name>
</gene>
<reference evidence="1 2" key="1">
    <citation type="journal article" date="2014" name="Int. J. Syst. Evol. Microbiol.">
        <title>Complete genome sequence of Corynebacterium casei LMG S-19264T (=DSM 44701T), isolated from a smear-ripened cheese.</title>
        <authorList>
            <consortium name="US DOE Joint Genome Institute (JGI-PGF)"/>
            <person name="Walter F."/>
            <person name="Albersmeier A."/>
            <person name="Kalinowski J."/>
            <person name="Ruckert C."/>
        </authorList>
    </citation>
    <scope>NUCLEOTIDE SEQUENCE [LARGE SCALE GENOMIC DNA]</scope>
    <source>
        <strain evidence="1 2">KCTC 12866</strain>
    </source>
</reference>
<sequence>MSRKVLSLGQAKSCRLLQGEELIFLSSLLTANRKATLASDVQNLKMPSYFKLFLNNVN</sequence>
<name>A0A8J3D7A3_9BACT</name>
<accession>A0A8J3D7A3</accession>
<protein>
    <submittedName>
        <fullName evidence="1">Uncharacterized protein</fullName>
    </submittedName>
</protein>
<dbReference type="Proteomes" id="UP000598271">
    <property type="component" value="Unassembled WGS sequence"/>
</dbReference>
<keyword evidence="2" id="KW-1185">Reference proteome</keyword>
<evidence type="ECO:0000313" key="2">
    <source>
        <dbReference type="Proteomes" id="UP000598271"/>
    </source>
</evidence>
<comment type="caution">
    <text evidence="1">The sequence shown here is derived from an EMBL/GenBank/DDBJ whole genome shotgun (WGS) entry which is preliminary data.</text>
</comment>
<dbReference type="AlphaFoldDB" id="A0A8J3D7A3"/>
<dbReference type="EMBL" id="BMXF01000005">
    <property type="protein sequence ID" value="GHB83360.1"/>
    <property type="molecule type" value="Genomic_DNA"/>
</dbReference>
<organism evidence="1 2">
    <name type="scientific">Persicitalea jodogahamensis</name>
    <dbReference type="NCBI Taxonomy" id="402147"/>
    <lineage>
        <taxon>Bacteria</taxon>
        <taxon>Pseudomonadati</taxon>
        <taxon>Bacteroidota</taxon>
        <taxon>Cytophagia</taxon>
        <taxon>Cytophagales</taxon>
        <taxon>Spirosomataceae</taxon>
        <taxon>Persicitalea</taxon>
    </lineage>
</organism>